<feature type="compositionally biased region" description="Basic and acidic residues" evidence="5">
    <location>
        <begin position="1"/>
        <end position="12"/>
    </location>
</feature>
<evidence type="ECO:0000256" key="1">
    <source>
        <dbReference type="ARBA" id="ARBA00007953"/>
    </source>
</evidence>
<dbReference type="RefSeq" id="WP_090483603.1">
    <property type="nucleotide sequence ID" value="NZ_FOUO01000002.1"/>
</dbReference>
<evidence type="ECO:0000256" key="3">
    <source>
        <dbReference type="ARBA" id="ARBA00023235"/>
    </source>
</evidence>
<dbReference type="EC" id="5.4.99.27" evidence="4"/>
<evidence type="ECO:0000313" key="7">
    <source>
        <dbReference type="EMBL" id="SFM30772.1"/>
    </source>
</evidence>
<dbReference type="PANTHER" id="PTHR47811:SF1">
    <property type="entry name" value="TRNA PSEUDOURIDINE SYNTHASE D"/>
    <property type="match status" value="1"/>
</dbReference>
<dbReference type="InterPro" id="IPR020119">
    <property type="entry name" value="PsdUridine_synth_TruD_CS"/>
</dbReference>
<dbReference type="GO" id="GO:0160150">
    <property type="term" value="F:tRNA pseudouridine(13) synthase activity"/>
    <property type="evidence" value="ECO:0007669"/>
    <property type="project" value="UniProtKB-EC"/>
</dbReference>
<dbReference type="InterPro" id="IPR001656">
    <property type="entry name" value="PsdUridine_synth_TruD"/>
</dbReference>
<dbReference type="InterPro" id="IPR042214">
    <property type="entry name" value="TruD_catalytic"/>
</dbReference>
<dbReference type="HAMAP" id="MF_01082">
    <property type="entry name" value="TruD"/>
    <property type="match status" value="1"/>
</dbReference>
<dbReference type="Proteomes" id="UP000199556">
    <property type="component" value="Unassembled WGS sequence"/>
</dbReference>
<dbReference type="CDD" id="cd02575">
    <property type="entry name" value="PseudoU_synth_EcTruD"/>
    <property type="match status" value="1"/>
</dbReference>
<evidence type="ECO:0000256" key="2">
    <source>
        <dbReference type="ARBA" id="ARBA00022694"/>
    </source>
</evidence>
<name>A0A1I4PSC9_ECTMO</name>
<dbReference type="GO" id="GO:0031119">
    <property type="term" value="P:tRNA pseudouridine synthesis"/>
    <property type="evidence" value="ECO:0007669"/>
    <property type="project" value="UniProtKB-UniRule"/>
</dbReference>
<dbReference type="PROSITE" id="PS50984">
    <property type="entry name" value="TRUD"/>
    <property type="match status" value="1"/>
</dbReference>
<protein>
    <recommendedName>
        <fullName evidence="4">tRNA pseudouridine synthase D</fullName>
        <ecNumber evidence="4">5.4.99.27</ecNumber>
    </recommendedName>
    <alternativeName>
        <fullName evidence="4">tRNA pseudouridine(13) synthase</fullName>
    </alternativeName>
    <alternativeName>
        <fullName evidence="4">tRNA pseudouridylate synthase D</fullName>
    </alternativeName>
    <alternativeName>
        <fullName evidence="4">tRNA-uridine isomerase D</fullName>
    </alternativeName>
</protein>
<evidence type="ECO:0000313" key="8">
    <source>
        <dbReference type="Proteomes" id="UP000199556"/>
    </source>
</evidence>
<dbReference type="SUPFAM" id="SSF55120">
    <property type="entry name" value="Pseudouridine synthase"/>
    <property type="match status" value="1"/>
</dbReference>
<dbReference type="InterPro" id="IPR043165">
    <property type="entry name" value="TruD_insert_sf"/>
</dbReference>
<feature type="domain" description="TRUD" evidence="6">
    <location>
        <begin position="156"/>
        <end position="303"/>
    </location>
</feature>
<comment type="catalytic activity">
    <reaction evidence="4">
        <text>uridine(13) in tRNA = pseudouridine(13) in tRNA</text>
        <dbReference type="Rhea" id="RHEA:42540"/>
        <dbReference type="Rhea" id="RHEA-COMP:10105"/>
        <dbReference type="Rhea" id="RHEA-COMP:10106"/>
        <dbReference type="ChEBI" id="CHEBI:65314"/>
        <dbReference type="ChEBI" id="CHEBI:65315"/>
        <dbReference type="EC" id="5.4.99.27"/>
    </reaction>
</comment>
<dbReference type="GO" id="GO:0005829">
    <property type="term" value="C:cytosol"/>
    <property type="evidence" value="ECO:0007669"/>
    <property type="project" value="TreeGrafter"/>
</dbReference>
<dbReference type="PANTHER" id="PTHR47811">
    <property type="entry name" value="TRNA PSEUDOURIDINE SYNTHASE D"/>
    <property type="match status" value="1"/>
</dbReference>
<dbReference type="Gene3D" id="3.30.2340.10">
    <property type="entry name" value="TruD, insertion domain"/>
    <property type="match status" value="1"/>
</dbReference>
<dbReference type="Pfam" id="PF01142">
    <property type="entry name" value="TruD"/>
    <property type="match status" value="2"/>
</dbReference>
<dbReference type="InterPro" id="IPR011760">
    <property type="entry name" value="PsdUridine_synth_TruD_insert"/>
</dbReference>
<reference evidence="7 8" key="1">
    <citation type="submission" date="2016-10" db="EMBL/GenBank/DDBJ databases">
        <authorList>
            <person name="de Groot N.N."/>
        </authorList>
    </citation>
    <scope>NUCLEOTIDE SEQUENCE [LARGE SCALE GENOMIC DNA]</scope>
    <source>
        <strain evidence="7 8">DSM 4180</strain>
    </source>
</reference>
<evidence type="ECO:0000259" key="6">
    <source>
        <dbReference type="PROSITE" id="PS50984"/>
    </source>
</evidence>
<dbReference type="Gene3D" id="3.30.2350.20">
    <property type="entry name" value="TruD, catalytic domain"/>
    <property type="match status" value="1"/>
</dbReference>
<accession>A0A1I4PSC9</accession>
<feature type="active site" description="Nucleophile" evidence="4">
    <location>
        <position position="80"/>
    </location>
</feature>
<keyword evidence="8" id="KW-1185">Reference proteome</keyword>
<evidence type="ECO:0000256" key="4">
    <source>
        <dbReference type="HAMAP-Rule" id="MF_01082"/>
    </source>
</evidence>
<keyword evidence="3 4" id="KW-0413">Isomerase</keyword>
<keyword evidence="2 4" id="KW-0819">tRNA processing</keyword>
<dbReference type="NCBIfam" id="NF002153">
    <property type="entry name" value="PRK00984.1-2"/>
    <property type="match status" value="1"/>
</dbReference>
<sequence length="344" mass="37942">MSGEKRALHEQDTPPLQGRIRSQPEDFRVDELPATAPEGEGEHLWLRVRKTGLNTEQVASMLARAAGVGRRAVGYAGLKDRQAVTTQWFSLHLPGMADPHWGDHLPPQVEVLEAARHRRKLQIGHLAGNRFHLRVRACDGDREAAEARLAAMARGGVPNFFGPQRFGRDGDNPAKAAALFQGQLRVRDRKLRGLYLSAARALLFNDLLRRRVADGTWDRALIGDALQLDGRGSFFVHQGEDPTVDARVADLDLHPTGPLWGRGTSPVEGAVAALESEVAAQHPVLARGLEEAGLRQERRPLRLRVEGLAWDWPQEDILELAFTLGPGGYATTVLARVMRLEEGE</sequence>
<feature type="region of interest" description="Disordered" evidence="5">
    <location>
        <begin position="1"/>
        <end position="27"/>
    </location>
</feature>
<comment type="similarity">
    <text evidence="1 4">Belongs to the pseudouridine synthase TruD family.</text>
</comment>
<dbReference type="GO" id="GO:0003723">
    <property type="term" value="F:RNA binding"/>
    <property type="evidence" value="ECO:0007669"/>
    <property type="project" value="InterPro"/>
</dbReference>
<dbReference type="PROSITE" id="PS01268">
    <property type="entry name" value="UPF0024"/>
    <property type="match status" value="1"/>
</dbReference>
<dbReference type="OrthoDB" id="1550679at2"/>
<gene>
    <name evidence="4" type="primary">truD</name>
    <name evidence="7" type="ORF">SAMN05421721_102203</name>
</gene>
<dbReference type="STRING" id="195064.SAMN05421721_102203"/>
<dbReference type="AlphaFoldDB" id="A0A1I4PSC9"/>
<organism evidence="7 8">
    <name type="scientific">Ectothiorhodospira mobilis</name>
    <dbReference type="NCBI Taxonomy" id="195064"/>
    <lineage>
        <taxon>Bacteria</taxon>
        <taxon>Pseudomonadati</taxon>
        <taxon>Pseudomonadota</taxon>
        <taxon>Gammaproteobacteria</taxon>
        <taxon>Chromatiales</taxon>
        <taxon>Ectothiorhodospiraceae</taxon>
        <taxon>Ectothiorhodospira</taxon>
    </lineage>
</organism>
<proteinExistence type="inferred from homology"/>
<comment type="function">
    <text evidence="4">Responsible for synthesis of pseudouridine from uracil-13 in transfer RNAs.</text>
</comment>
<dbReference type="InterPro" id="IPR050170">
    <property type="entry name" value="TruD_pseudoU_synthase"/>
</dbReference>
<dbReference type="InterPro" id="IPR020103">
    <property type="entry name" value="PsdUridine_synth_cat_dom_sf"/>
</dbReference>
<evidence type="ECO:0000256" key="5">
    <source>
        <dbReference type="SAM" id="MobiDB-lite"/>
    </source>
</evidence>
<dbReference type="EMBL" id="FOUO01000002">
    <property type="protein sequence ID" value="SFM30772.1"/>
    <property type="molecule type" value="Genomic_DNA"/>
</dbReference>